<dbReference type="InterPro" id="IPR027383">
    <property type="entry name" value="Znf_put"/>
</dbReference>
<evidence type="ECO:0000256" key="3">
    <source>
        <dbReference type="ARBA" id="ARBA00023082"/>
    </source>
</evidence>
<evidence type="ECO:0008006" key="10">
    <source>
        <dbReference type="Google" id="ProtNLM"/>
    </source>
</evidence>
<dbReference type="InterPro" id="IPR014284">
    <property type="entry name" value="RNA_pol_sigma-70_dom"/>
</dbReference>
<dbReference type="InterPro" id="IPR013325">
    <property type="entry name" value="RNA_pol_sigma_r2"/>
</dbReference>
<reference evidence="9" key="1">
    <citation type="journal article" date="2019" name="Int. J. Syst. Evol. Microbiol.">
        <title>The Global Catalogue of Microorganisms (GCM) 10K type strain sequencing project: providing services to taxonomists for standard genome sequencing and annotation.</title>
        <authorList>
            <consortium name="The Broad Institute Genomics Platform"/>
            <consortium name="The Broad Institute Genome Sequencing Center for Infectious Disease"/>
            <person name="Wu L."/>
            <person name="Ma J."/>
        </authorList>
    </citation>
    <scope>NUCLEOTIDE SEQUENCE [LARGE SCALE GENOMIC DNA]</scope>
    <source>
        <strain evidence="9">JCM 18532</strain>
    </source>
</reference>
<sequence>MPQAHAYAIRVKLFDTRAKSRNTGGAPSRADITAAAGDHGLTAEQELIARARSGDHDAVATLYREHRPLAMRIAHGLCRPADVEDVVAEAFTKVLDQIDRGAGPQVSFRAYLITAVRSAAADVGRRSARLDWSIDIEQATSGDRSSPQEPPGGDILAESTVLVQAVSSLPSRWQLVIWWTVVERRSLAEVGDALGINANAAAALAFRARGGLRDAYLALHLPTSPDEQCTELRLSLPALLRSRLTAGRSAAVEDHLRGCTPCSDAVVELRAVRDREFTTV</sequence>
<feature type="domain" description="Putative zinc-finger" evidence="7">
    <location>
        <begin position="229"/>
        <end position="262"/>
    </location>
</feature>
<dbReference type="Pfam" id="PF04542">
    <property type="entry name" value="Sigma70_r2"/>
    <property type="match status" value="1"/>
</dbReference>
<dbReference type="InterPro" id="IPR007627">
    <property type="entry name" value="RNA_pol_sigma70_r2"/>
</dbReference>
<dbReference type="PANTHER" id="PTHR43133">
    <property type="entry name" value="RNA POLYMERASE ECF-TYPE SIGMA FACTO"/>
    <property type="match status" value="1"/>
</dbReference>
<keyword evidence="5" id="KW-0804">Transcription</keyword>
<accession>A0ABP8YKH8</accession>
<dbReference type="Proteomes" id="UP001499882">
    <property type="component" value="Unassembled WGS sequence"/>
</dbReference>
<dbReference type="InterPro" id="IPR013324">
    <property type="entry name" value="RNA_pol_sigma_r3/r4-like"/>
</dbReference>
<gene>
    <name evidence="8" type="ORF">GCM10023350_12390</name>
</gene>
<keyword evidence="9" id="KW-1185">Reference proteome</keyword>
<dbReference type="SUPFAM" id="SSF88946">
    <property type="entry name" value="Sigma2 domain of RNA polymerase sigma factors"/>
    <property type="match status" value="1"/>
</dbReference>
<evidence type="ECO:0000256" key="1">
    <source>
        <dbReference type="ARBA" id="ARBA00010641"/>
    </source>
</evidence>
<keyword evidence="3" id="KW-0731">Sigma factor</keyword>
<dbReference type="NCBIfam" id="TIGR02937">
    <property type="entry name" value="sigma70-ECF"/>
    <property type="match status" value="1"/>
</dbReference>
<organism evidence="8 9">
    <name type="scientific">Nocardioides endophyticus</name>
    <dbReference type="NCBI Taxonomy" id="1353775"/>
    <lineage>
        <taxon>Bacteria</taxon>
        <taxon>Bacillati</taxon>
        <taxon>Actinomycetota</taxon>
        <taxon>Actinomycetes</taxon>
        <taxon>Propionibacteriales</taxon>
        <taxon>Nocardioidaceae</taxon>
        <taxon>Nocardioides</taxon>
    </lineage>
</organism>
<evidence type="ECO:0000256" key="2">
    <source>
        <dbReference type="ARBA" id="ARBA00023015"/>
    </source>
</evidence>
<feature type="domain" description="RNA polymerase sigma-70 region 2" evidence="6">
    <location>
        <begin position="62"/>
        <end position="129"/>
    </location>
</feature>
<dbReference type="Pfam" id="PF13490">
    <property type="entry name" value="zf-HC2"/>
    <property type="match status" value="1"/>
</dbReference>
<dbReference type="PANTHER" id="PTHR43133:SF8">
    <property type="entry name" value="RNA POLYMERASE SIGMA FACTOR HI_1459-RELATED"/>
    <property type="match status" value="1"/>
</dbReference>
<evidence type="ECO:0000256" key="4">
    <source>
        <dbReference type="ARBA" id="ARBA00023125"/>
    </source>
</evidence>
<evidence type="ECO:0000313" key="8">
    <source>
        <dbReference type="EMBL" id="GAA4730663.1"/>
    </source>
</evidence>
<evidence type="ECO:0000313" key="9">
    <source>
        <dbReference type="Proteomes" id="UP001499882"/>
    </source>
</evidence>
<comment type="caution">
    <text evidence="8">The sequence shown here is derived from an EMBL/GenBank/DDBJ whole genome shotgun (WGS) entry which is preliminary data.</text>
</comment>
<protein>
    <recommendedName>
        <fullName evidence="10">Sigma-70 family RNA polymerase sigma factor</fullName>
    </recommendedName>
</protein>
<proteinExistence type="inferred from homology"/>
<keyword evidence="4" id="KW-0238">DNA-binding</keyword>
<evidence type="ECO:0000256" key="5">
    <source>
        <dbReference type="ARBA" id="ARBA00023163"/>
    </source>
</evidence>
<comment type="similarity">
    <text evidence="1">Belongs to the sigma-70 factor family. ECF subfamily.</text>
</comment>
<dbReference type="Gene3D" id="1.10.1740.10">
    <property type="match status" value="1"/>
</dbReference>
<dbReference type="SUPFAM" id="SSF88659">
    <property type="entry name" value="Sigma3 and sigma4 domains of RNA polymerase sigma factors"/>
    <property type="match status" value="1"/>
</dbReference>
<dbReference type="InterPro" id="IPR039425">
    <property type="entry name" value="RNA_pol_sigma-70-like"/>
</dbReference>
<dbReference type="EMBL" id="BAABKN010000009">
    <property type="protein sequence ID" value="GAA4730663.1"/>
    <property type="molecule type" value="Genomic_DNA"/>
</dbReference>
<evidence type="ECO:0000259" key="7">
    <source>
        <dbReference type="Pfam" id="PF13490"/>
    </source>
</evidence>
<keyword evidence="2" id="KW-0805">Transcription regulation</keyword>
<evidence type="ECO:0000259" key="6">
    <source>
        <dbReference type="Pfam" id="PF04542"/>
    </source>
</evidence>
<dbReference type="InterPro" id="IPR036388">
    <property type="entry name" value="WH-like_DNA-bd_sf"/>
</dbReference>
<name>A0ABP8YKH8_9ACTN</name>
<dbReference type="Gene3D" id="1.10.10.10">
    <property type="entry name" value="Winged helix-like DNA-binding domain superfamily/Winged helix DNA-binding domain"/>
    <property type="match status" value="1"/>
</dbReference>